<evidence type="ECO:0000313" key="3">
    <source>
        <dbReference type="Proteomes" id="UP001284601"/>
    </source>
</evidence>
<keyword evidence="3" id="KW-1185">Reference proteome</keyword>
<evidence type="ECO:0000313" key="2">
    <source>
        <dbReference type="EMBL" id="MDW5593647.1"/>
    </source>
</evidence>
<feature type="compositionally biased region" description="Basic and acidic residues" evidence="1">
    <location>
        <begin position="201"/>
        <end position="213"/>
    </location>
</feature>
<reference evidence="2 3" key="2">
    <citation type="submission" date="2023-10" db="EMBL/GenBank/DDBJ databases">
        <authorList>
            <person name="Han X.F."/>
        </authorList>
    </citation>
    <scope>NUCLEOTIDE SEQUENCE [LARGE SCALE GENOMIC DNA]</scope>
    <source>
        <strain evidence="2 3">KCTC 39840</strain>
    </source>
</reference>
<dbReference type="EMBL" id="JAWSTH010000007">
    <property type="protein sequence ID" value="MDW5593647.1"/>
    <property type="molecule type" value="Genomic_DNA"/>
</dbReference>
<organism evidence="2 3">
    <name type="scientific">Conexibacter stalactiti</name>
    <dbReference type="NCBI Taxonomy" id="1940611"/>
    <lineage>
        <taxon>Bacteria</taxon>
        <taxon>Bacillati</taxon>
        <taxon>Actinomycetota</taxon>
        <taxon>Thermoleophilia</taxon>
        <taxon>Solirubrobacterales</taxon>
        <taxon>Conexibacteraceae</taxon>
        <taxon>Conexibacter</taxon>
    </lineage>
</organism>
<feature type="region of interest" description="Disordered" evidence="1">
    <location>
        <begin position="201"/>
        <end position="222"/>
    </location>
</feature>
<protein>
    <recommendedName>
        <fullName evidence="4">Glycosyltransferase family 2 protein</fullName>
    </recommendedName>
</protein>
<accession>A0ABU4HLP4</accession>
<name>A0ABU4HLP4_9ACTN</name>
<evidence type="ECO:0008006" key="4">
    <source>
        <dbReference type="Google" id="ProtNLM"/>
    </source>
</evidence>
<proteinExistence type="predicted"/>
<sequence>MSPVCLVHLVWAPLGVEPLQRFLRSYNDRPPGLDHRLVVVLNGFEPGPLPAPFAAALDELPHEALRPARSIQDLAAYRLAAGHVAWAESICFVNSHSEPLADGWLALLHEQLHAPGVGIVGATGSHESTFSAAPRPLKPLRALQYPPFPNPHLRTNGFMLRRDDMLALDWRIGRSKSAAHQLESGKRGITRQLAARDRAARVVDRDGRAHPPEEWPASGTFRSGAQERLLIADNRTRQYADAAPRERERLARMAWGAAAGTVTGR</sequence>
<comment type="caution">
    <text evidence="2">The sequence shown here is derived from an EMBL/GenBank/DDBJ whole genome shotgun (WGS) entry which is preliminary data.</text>
</comment>
<reference evidence="3" key="1">
    <citation type="submission" date="2023-07" db="EMBL/GenBank/DDBJ databases">
        <title>Conexibacter stalactiti sp. nov., isolated from stalactites in a lava cave and emended description of the genus Conexibacter.</title>
        <authorList>
            <person name="Lee S.D."/>
        </authorList>
    </citation>
    <scope>NUCLEOTIDE SEQUENCE [LARGE SCALE GENOMIC DNA]</scope>
    <source>
        <strain evidence="3">KCTC 39840</strain>
    </source>
</reference>
<dbReference type="RefSeq" id="WP_318595907.1">
    <property type="nucleotide sequence ID" value="NZ_JAWSTH010000007.1"/>
</dbReference>
<dbReference type="Proteomes" id="UP001284601">
    <property type="component" value="Unassembled WGS sequence"/>
</dbReference>
<gene>
    <name evidence="2" type="ORF">R7226_04825</name>
</gene>
<evidence type="ECO:0000256" key="1">
    <source>
        <dbReference type="SAM" id="MobiDB-lite"/>
    </source>
</evidence>